<evidence type="ECO:0000313" key="3">
    <source>
        <dbReference type="Proteomes" id="UP000176650"/>
    </source>
</evidence>
<reference evidence="2 3" key="1">
    <citation type="journal article" date="2016" name="Nat. Commun.">
        <title>Thousands of microbial genomes shed light on interconnected biogeochemical processes in an aquifer system.</title>
        <authorList>
            <person name="Anantharaman K."/>
            <person name="Brown C.T."/>
            <person name="Hug L.A."/>
            <person name="Sharon I."/>
            <person name="Castelle C.J."/>
            <person name="Probst A.J."/>
            <person name="Thomas B.C."/>
            <person name="Singh A."/>
            <person name="Wilkins M.J."/>
            <person name="Karaoz U."/>
            <person name="Brodie E.L."/>
            <person name="Williams K.H."/>
            <person name="Hubbard S.S."/>
            <person name="Banfield J.F."/>
        </authorList>
    </citation>
    <scope>NUCLEOTIDE SEQUENCE [LARGE SCALE GENOMIC DNA]</scope>
</reference>
<proteinExistence type="predicted"/>
<evidence type="ECO:0000313" key="2">
    <source>
        <dbReference type="EMBL" id="OGD34723.1"/>
    </source>
</evidence>
<accession>A0A1F5BVS9</accession>
<name>A0A1F5BVS9_9BACT</name>
<dbReference type="Proteomes" id="UP000176650">
    <property type="component" value="Unassembled WGS sequence"/>
</dbReference>
<dbReference type="InterPro" id="IPR036691">
    <property type="entry name" value="Endo/exonu/phosph_ase_sf"/>
</dbReference>
<feature type="domain" description="Endonuclease/exonuclease/phosphatase" evidence="1">
    <location>
        <begin position="5"/>
        <end position="243"/>
    </location>
</feature>
<dbReference type="STRING" id="1797298.A2988_04470"/>
<dbReference type="EMBL" id="MEYS01000001">
    <property type="protein sequence ID" value="OGD34723.1"/>
    <property type="molecule type" value="Genomic_DNA"/>
</dbReference>
<organism evidence="2 3">
    <name type="scientific">Candidatus Azambacteria bacterium RIFCSPLOWO2_01_FULL_46_25</name>
    <dbReference type="NCBI Taxonomy" id="1797298"/>
    <lineage>
        <taxon>Bacteria</taxon>
        <taxon>Candidatus Azamiibacteriota</taxon>
    </lineage>
</organism>
<gene>
    <name evidence="2" type="ORF">A2988_04470</name>
</gene>
<dbReference type="Pfam" id="PF03372">
    <property type="entry name" value="Exo_endo_phos"/>
    <property type="match status" value="1"/>
</dbReference>
<dbReference type="Gene3D" id="3.60.10.10">
    <property type="entry name" value="Endonuclease/exonuclease/phosphatase"/>
    <property type="match status" value="1"/>
</dbReference>
<sequence length="251" mass="28618">MKLISLNTWGGKAGNDRLLSFFKRYPDVDFFCLQEVWNGGDEMVGVKAGGSPLVGISTTMLTDIDALLKDHSVYFRPHFKDYYGLAMFVRNNLEITEEGDIFVYKEKGYIHEGDAGNHARNIQYATYETQTGVRTVINFHGLWNGKGKEDSEERLLQTDNIIRFLQSLKNPFVVCGDFNLLPETESLKKFEDLGLRNLIKEFGITSTRTSFYTKPSKFADYVFVSEGIAVNEFKVLPDEVSDHSPLYLDFE</sequence>
<dbReference type="InterPro" id="IPR005135">
    <property type="entry name" value="Endo/exonuclease/phosphatase"/>
</dbReference>
<dbReference type="AlphaFoldDB" id="A0A1F5BVS9"/>
<comment type="caution">
    <text evidence="2">The sequence shown here is derived from an EMBL/GenBank/DDBJ whole genome shotgun (WGS) entry which is preliminary data.</text>
</comment>
<evidence type="ECO:0000259" key="1">
    <source>
        <dbReference type="Pfam" id="PF03372"/>
    </source>
</evidence>
<dbReference type="GO" id="GO:0003824">
    <property type="term" value="F:catalytic activity"/>
    <property type="evidence" value="ECO:0007669"/>
    <property type="project" value="InterPro"/>
</dbReference>
<protein>
    <recommendedName>
        <fullName evidence="1">Endonuclease/exonuclease/phosphatase domain-containing protein</fullName>
    </recommendedName>
</protein>
<dbReference type="SUPFAM" id="SSF56219">
    <property type="entry name" value="DNase I-like"/>
    <property type="match status" value="1"/>
</dbReference>